<evidence type="ECO:0000256" key="1">
    <source>
        <dbReference type="ARBA" id="ARBA00022737"/>
    </source>
</evidence>
<dbReference type="GO" id="GO:0005634">
    <property type="term" value="C:nucleus"/>
    <property type="evidence" value="ECO:0007669"/>
    <property type="project" value="TreeGrafter"/>
</dbReference>
<gene>
    <name evidence="4" type="ORF">EPUS_08378</name>
</gene>
<dbReference type="AlphaFoldDB" id="U1GAI6"/>
<dbReference type="SMART" id="SM00248">
    <property type="entry name" value="ANK"/>
    <property type="match status" value="11"/>
</dbReference>
<dbReference type="HOGENOM" id="CLU_000288_34_14_1"/>
<dbReference type="Gene3D" id="1.25.40.20">
    <property type="entry name" value="Ankyrin repeat-containing domain"/>
    <property type="match status" value="4"/>
</dbReference>
<dbReference type="PANTHER" id="PTHR24193:SF121">
    <property type="entry name" value="ADA2A-CONTAINING COMPLEX COMPONENT 3, ISOFORM D"/>
    <property type="match status" value="1"/>
</dbReference>
<dbReference type="SUPFAM" id="SSF48403">
    <property type="entry name" value="Ankyrin repeat"/>
    <property type="match status" value="2"/>
</dbReference>
<sequence>MVVNHSPKLAEEIKTTVIEKSDGMFFLAKMHMDEIVKTRTARAVYSALHSLPSGCNDYFQETLKRIETQGDIDRNLACRVWSWVAYTTRKLTIPEIEQALAVEKGDTCLNKDGYINPDLAVETCAGLVVLGNKLEGLQLPEGQDPRGLELVHASAKDFFQQLPDEEVRRAHSRIAQDCLTYLTFEDFATGVCQTGYEVWYRLKQYPFMWYAAHHWAMHFTKSQDPELVGLVLTLLKQSNKVAALTQFLIQPEEAMRLDSKYWSSFQNSPSSVSGLHIAAYLGLAEVIRTLLRQGISHSVRDSEGSSALHWAVRGSQKQTIQLLLEEGIDKDSADDKGNTTLFLALKSRDEEVVANLVHCGADVKGQGGCPNKALALAAEENLSDSFCLLQEAGARIWSDDSNVELTEEELEAPNTKVLENICTWKMKRALHQTLTKELRFAHSDSEEFLSALWPPEASNPKSRELDLLRGASEATSTFDHVESTNRKADSTPLFFAIDQFSKSEWLEKEYVFFCAAASAGHQQLCRWLLQRGKPSACSLRRIDLRTWTALHHASATSHIAFQLLLQNGGNPFAYSNGGDSGYGNSILHIAASKGPLSVIEAAIRVGIDVNVRRVTGLQINWVEYCHTPLNEAIPDQNKVKFLLQQGADVHLRGDGRATVLHFATQHPLSQLELFELFIDLGVNVNARDSYGRTALFIAATRRTEIAIDALVRGGADASIPKSNGMTPLYSLLDGWDPSELSKERMCGMVENLLKARADAKSAESCYPCNSILHKAAYAGAHSVVQLLLDAGADPAAENSLKKTPLDTVLMRLDKLDDNDPPSLKLGLAATYRLLSERTSKSRMDELGGLLSDILHLSSQSTGGGNYNRTGAS</sequence>
<evidence type="ECO:0000313" key="4">
    <source>
        <dbReference type="EMBL" id="ERF69028.1"/>
    </source>
</evidence>
<dbReference type="GO" id="GO:0045944">
    <property type="term" value="P:positive regulation of transcription by RNA polymerase II"/>
    <property type="evidence" value="ECO:0007669"/>
    <property type="project" value="TreeGrafter"/>
</dbReference>
<dbReference type="InterPro" id="IPR002110">
    <property type="entry name" value="Ankyrin_rpt"/>
</dbReference>
<dbReference type="OrthoDB" id="1577640at2759"/>
<protein>
    <submittedName>
        <fullName evidence="4">Uncharacterized protein</fullName>
    </submittedName>
</protein>
<reference evidence="5" key="1">
    <citation type="journal article" date="2014" name="BMC Genomics">
        <title>Genome characteristics reveal the impact of lichenization on lichen-forming fungus Endocarpon pusillum Hedwig (Verrucariales, Ascomycota).</title>
        <authorList>
            <person name="Wang Y.-Y."/>
            <person name="Liu B."/>
            <person name="Zhang X.-Y."/>
            <person name="Zhou Q.-M."/>
            <person name="Zhang T."/>
            <person name="Li H."/>
            <person name="Yu Y.-F."/>
            <person name="Zhang X.-L."/>
            <person name="Hao X.-Y."/>
            <person name="Wang M."/>
            <person name="Wang L."/>
            <person name="Wei J.-C."/>
        </authorList>
    </citation>
    <scope>NUCLEOTIDE SEQUENCE [LARGE SCALE GENOMIC DNA]</scope>
    <source>
        <strain evidence="5">Z07020 / HMAS-L-300199</strain>
    </source>
</reference>
<evidence type="ECO:0000256" key="2">
    <source>
        <dbReference type="ARBA" id="ARBA00023043"/>
    </source>
</evidence>
<dbReference type="OMA" id="LENICTW"/>
<dbReference type="Pfam" id="PF00023">
    <property type="entry name" value="Ank"/>
    <property type="match status" value="1"/>
</dbReference>
<feature type="repeat" description="ANK" evidence="3">
    <location>
        <begin position="303"/>
        <end position="335"/>
    </location>
</feature>
<feature type="repeat" description="ANK" evidence="3">
    <location>
        <begin position="767"/>
        <end position="799"/>
    </location>
</feature>
<keyword evidence="5" id="KW-1185">Reference proteome</keyword>
<dbReference type="GeneID" id="19243228"/>
<dbReference type="Proteomes" id="UP000019373">
    <property type="component" value="Unassembled WGS sequence"/>
</dbReference>
<evidence type="ECO:0000313" key="5">
    <source>
        <dbReference type="Proteomes" id="UP000019373"/>
    </source>
</evidence>
<organism evidence="4 5">
    <name type="scientific">Endocarpon pusillum (strain Z07020 / HMAS-L-300199)</name>
    <name type="common">Lichen-forming fungus</name>
    <dbReference type="NCBI Taxonomy" id="1263415"/>
    <lineage>
        <taxon>Eukaryota</taxon>
        <taxon>Fungi</taxon>
        <taxon>Dikarya</taxon>
        <taxon>Ascomycota</taxon>
        <taxon>Pezizomycotina</taxon>
        <taxon>Eurotiomycetes</taxon>
        <taxon>Chaetothyriomycetidae</taxon>
        <taxon>Verrucariales</taxon>
        <taxon>Verrucariaceae</taxon>
        <taxon>Endocarpon</taxon>
    </lineage>
</organism>
<keyword evidence="2 3" id="KW-0040">ANK repeat</keyword>
<keyword evidence="1" id="KW-0677">Repeat</keyword>
<dbReference type="InterPro" id="IPR036770">
    <property type="entry name" value="Ankyrin_rpt-contain_sf"/>
</dbReference>
<evidence type="ECO:0000256" key="3">
    <source>
        <dbReference type="PROSITE-ProRule" id="PRU00023"/>
    </source>
</evidence>
<dbReference type="EMBL" id="KE721475">
    <property type="protein sequence ID" value="ERF69028.1"/>
    <property type="molecule type" value="Genomic_DNA"/>
</dbReference>
<dbReference type="GO" id="GO:0000976">
    <property type="term" value="F:transcription cis-regulatory region binding"/>
    <property type="evidence" value="ECO:0007669"/>
    <property type="project" value="TreeGrafter"/>
</dbReference>
<feature type="repeat" description="ANK" evidence="3">
    <location>
        <begin position="582"/>
        <end position="614"/>
    </location>
</feature>
<name>U1GAI6_ENDPU</name>
<dbReference type="PROSITE" id="PS50088">
    <property type="entry name" value="ANK_REPEAT"/>
    <property type="match status" value="6"/>
</dbReference>
<dbReference type="Pfam" id="PF12796">
    <property type="entry name" value="Ank_2"/>
    <property type="match status" value="2"/>
</dbReference>
<dbReference type="PROSITE" id="PS50297">
    <property type="entry name" value="ANK_REP_REGION"/>
    <property type="match status" value="4"/>
</dbReference>
<feature type="repeat" description="ANK" evidence="3">
    <location>
        <begin position="270"/>
        <end position="302"/>
    </location>
</feature>
<proteinExistence type="predicted"/>
<dbReference type="eggNOG" id="KOG4177">
    <property type="taxonomic scope" value="Eukaryota"/>
</dbReference>
<feature type="repeat" description="ANK" evidence="3">
    <location>
        <begin position="336"/>
        <end position="368"/>
    </location>
</feature>
<dbReference type="PANTHER" id="PTHR24193">
    <property type="entry name" value="ANKYRIN REPEAT PROTEIN"/>
    <property type="match status" value="1"/>
</dbReference>
<dbReference type="InterPro" id="IPR050663">
    <property type="entry name" value="Ankyrin-SOCS_Box"/>
</dbReference>
<dbReference type="RefSeq" id="XP_007805301.1">
    <property type="nucleotide sequence ID" value="XM_007807110.1"/>
</dbReference>
<accession>U1GAI6</accession>
<feature type="repeat" description="ANK" evidence="3">
    <location>
        <begin position="655"/>
        <end position="689"/>
    </location>
</feature>